<comment type="caution">
    <text evidence="2">The sequence shown here is derived from an EMBL/GenBank/DDBJ whole genome shotgun (WGS) entry which is preliminary data.</text>
</comment>
<evidence type="ECO:0000313" key="3">
    <source>
        <dbReference type="Proteomes" id="UP000698800"/>
    </source>
</evidence>
<dbReference type="AlphaFoldDB" id="A0A9P8L3Q3"/>
<feature type="region of interest" description="Disordered" evidence="1">
    <location>
        <begin position="1"/>
        <end position="65"/>
    </location>
</feature>
<feature type="compositionally biased region" description="Basic residues" evidence="1">
    <location>
        <begin position="329"/>
        <end position="341"/>
    </location>
</feature>
<dbReference type="EMBL" id="JAGHQL010000058">
    <property type="protein sequence ID" value="KAH0542223.1"/>
    <property type="molecule type" value="Genomic_DNA"/>
</dbReference>
<feature type="compositionally biased region" description="Basic and acidic residues" evidence="1">
    <location>
        <begin position="43"/>
        <end position="56"/>
    </location>
</feature>
<dbReference type="Proteomes" id="UP000698800">
    <property type="component" value="Unassembled WGS sequence"/>
</dbReference>
<feature type="compositionally biased region" description="Acidic residues" evidence="1">
    <location>
        <begin position="370"/>
        <end position="382"/>
    </location>
</feature>
<reference evidence="2" key="1">
    <citation type="submission" date="2021-03" db="EMBL/GenBank/DDBJ databases">
        <title>Comparative genomics and phylogenomic investigation of the class Geoglossomycetes provide insights into ecological specialization and systematics.</title>
        <authorList>
            <person name="Melie T."/>
            <person name="Pirro S."/>
            <person name="Miller A.N."/>
            <person name="Quandt A."/>
        </authorList>
    </citation>
    <scope>NUCLEOTIDE SEQUENCE</scope>
    <source>
        <strain evidence="2">GBOQ0MN5Z8</strain>
    </source>
</reference>
<evidence type="ECO:0000256" key="1">
    <source>
        <dbReference type="SAM" id="MobiDB-lite"/>
    </source>
</evidence>
<feature type="region of interest" description="Disordered" evidence="1">
    <location>
        <begin position="174"/>
        <end position="216"/>
    </location>
</feature>
<sequence length="399" mass="45358">MDTLFSRYRDPSTGPHYSDSSVELLARFRTGKERKGHRKSKDQRKSKDRELLEGDRSSISGQKSSELSFHQRVLREVKRFIEDYKAEPMEMSLWEFYKNYKKERELFKMWMQSRIHKDQKSQISGPYPLVPDWSGADSNADYPDDRPDPTQIDGRGIGFGGNFQSTSPYAPCGGEEFGMRDTIPTRTGLNPTTREPFNSPGEPSLPAQRKGASASTLSASSVYSRDIYGFCYEPTHTNFNRGVCSDCSGMLPRPPLPRGRSSNADSMWFDEEMLWEEASRMLGADREPCKHHGQEPRYGVTEPSPKEDVPIVYSPEPESGRLPQTKIHGSSKYRIHRRPKARHSDGTRAGSHQASTTIGSGTRTRNNFEFELDDDDADEFDLDDDEVKPAQYLLEGQPF</sequence>
<keyword evidence="3" id="KW-1185">Reference proteome</keyword>
<feature type="region of interest" description="Disordered" evidence="1">
    <location>
        <begin position="287"/>
        <end position="382"/>
    </location>
</feature>
<accession>A0A9P8L3Q3</accession>
<evidence type="ECO:0000313" key="2">
    <source>
        <dbReference type="EMBL" id="KAH0542223.1"/>
    </source>
</evidence>
<feature type="compositionally biased region" description="Polar residues" evidence="1">
    <location>
        <begin position="184"/>
        <end position="196"/>
    </location>
</feature>
<name>A0A9P8L3Q3_9PEZI</name>
<proteinExistence type="predicted"/>
<protein>
    <submittedName>
        <fullName evidence="2">Uncharacterized protein</fullName>
    </submittedName>
</protein>
<organism evidence="2 3">
    <name type="scientific">Glutinoglossum americanum</name>
    <dbReference type="NCBI Taxonomy" id="1670608"/>
    <lineage>
        <taxon>Eukaryota</taxon>
        <taxon>Fungi</taxon>
        <taxon>Dikarya</taxon>
        <taxon>Ascomycota</taxon>
        <taxon>Pezizomycotina</taxon>
        <taxon>Geoglossomycetes</taxon>
        <taxon>Geoglossales</taxon>
        <taxon>Geoglossaceae</taxon>
        <taxon>Glutinoglossum</taxon>
    </lineage>
</organism>
<feature type="compositionally biased region" description="Basic residues" evidence="1">
    <location>
        <begin position="32"/>
        <end position="42"/>
    </location>
</feature>
<gene>
    <name evidence="2" type="ORF">FGG08_003345</name>
</gene>
<feature type="region of interest" description="Disordered" evidence="1">
    <location>
        <begin position="118"/>
        <end position="150"/>
    </location>
</feature>
<feature type="compositionally biased region" description="Polar residues" evidence="1">
    <location>
        <begin position="350"/>
        <end position="367"/>
    </location>
</feature>